<comment type="similarity">
    <text evidence="1">Belongs to the helicase family.</text>
</comment>
<evidence type="ECO:0000256" key="1">
    <source>
        <dbReference type="RuleBase" id="RU363044"/>
    </source>
</evidence>
<evidence type="ECO:0000313" key="5">
    <source>
        <dbReference type="Proteomes" id="UP000694620"/>
    </source>
</evidence>
<keyword evidence="1" id="KW-0234">DNA repair</keyword>
<dbReference type="Ensembl" id="ENSECRT00000017550.1">
    <property type="protein sequence ID" value="ENSECRP00000017221.1"/>
    <property type="gene ID" value="ENSECRG00000011478.1"/>
</dbReference>
<sequence>MIQFGKKLDAILYLMPDKVHQLFAYICAFSSPSNPLNLWNTNKAGMIEDICHMLHGSDDSCVNCEAHALKDIQFALILLGYTLENFNLPNVPPSLPDLHSAPINFQEEQEIAQRMIASLNTLQSAAFNKIVLATEDNSPIPKSYFLDGPRGSGKTYLYETLSHFFSAKKQLTVATATTGVAANLLINVRTCHSLFKLPVPITETSVSTMKLNSDSANEIRLAKLLILDECTMAASHILNTIDKLLRALMDNDIPFGGKVLLLGGDFRQCLPVVPHTMRSAIVQSSLKFAENWHCFEKLSLVENMRCADPAYTNWLLQLGNGNLTNVFQLHPDIIQIPHAFICNNLVTEVFGESISLDQIPHLTHRIILCPKNIDVDHINNQVIALLPGERHVFLSTDSIDSDDETEHLHFPLEYLNTINPAGLPQHNLNLKVGTIVMLLRNFNTKHGLCNGTRLVVNTMTEHVIETQVLTGSHTSNTALIPRIDLTSSDLELPFKLKRRQFPIKAAFAMTINKSQGQTMDKVGIYLSEPVFAHGQLYVAFSRARRSCDVKVKVVTAPYHGKLIQEQQAIFTQNVVYKEIFD</sequence>
<dbReference type="Pfam" id="PF21530">
    <property type="entry name" value="Pif1_2B_dom"/>
    <property type="match status" value="1"/>
</dbReference>
<proteinExistence type="inferred from homology"/>
<dbReference type="GO" id="GO:0000723">
    <property type="term" value="P:telomere maintenance"/>
    <property type="evidence" value="ECO:0007669"/>
    <property type="project" value="InterPro"/>
</dbReference>
<dbReference type="GO" id="GO:0006310">
    <property type="term" value="P:DNA recombination"/>
    <property type="evidence" value="ECO:0007669"/>
    <property type="project" value="UniProtKB-KW"/>
</dbReference>
<dbReference type="Proteomes" id="UP000694620">
    <property type="component" value="Chromosome 4"/>
</dbReference>
<protein>
    <recommendedName>
        <fullName evidence="1">ATP-dependent DNA helicase</fullName>
        <ecNumber evidence="1">5.6.2.3</ecNumber>
    </recommendedName>
</protein>
<name>A0A8C4SJ32_ERPCA</name>
<dbReference type="GO" id="GO:0043139">
    <property type="term" value="F:5'-3' DNA helicase activity"/>
    <property type="evidence" value="ECO:0007669"/>
    <property type="project" value="UniProtKB-EC"/>
</dbReference>
<dbReference type="PANTHER" id="PTHR10492:SF57">
    <property type="entry name" value="ATP-DEPENDENT DNA HELICASE"/>
    <property type="match status" value="1"/>
</dbReference>
<dbReference type="Gene3D" id="3.40.50.300">
    <property type="entry name" value="P-loop containing nucleotide triphosphate hydrolases"/>
    <property type="match status" value="2"/>
</dbReference>
<dbReference type="GO" id="GO:0005524">
    <property type="term" value="F:ATP binding"/>
    <property type="evidence" value="ECO:0007669"/>
    <property type="project" value="UniProtKB-KW"/>
</dbReference>
<dbReference type="CDD" id="cd18809">
    <property type="entry name" value="SF1_C_RecD"/>
    <property type="match status" value="1"/>
</dbReference>
<comment type="catalytic activity">
    <reaction evidence="1">
        <text>ATP + H2O = ADP + phosphate + H(+)</text>
        <dbReference type="Rhea" id="RHEA:13065"/>
        <dbReference type="ChEBI" id="CHEBI:15377"/>
        <dbReference type="ChEBI" id="CHEBI:15378"/>
        <dbReference type="ChEBI" id="CHEBI:30616"/>
        <dbReference type="ChEBI" id="CHEBI:43474"/>
        <dbReference type="ChEBI" id="CHEBI:456216"/>
        <dbReference type="EC" id="5.6.2.3"/>
    </reaction>
</comment>
<dbReference type="GO" id="GO:0016787">
    <property type="term" value="F:hydrolase activity"/>
    <property type="evidence" value="ECO:0007669"/>
    <property type="project" value="UniProtKB-KW"/>
</dbReference>
<keyword evidence="1" id="KW-0347">Helicase</keyword>
<dbReference type="InterPro" id="IPR010285">
    <property type="entry name" value="DNA_helicase_pif1-like_DEAD"/>
</dbReference>
<evidence type="ECO:0000259" key="2">
    <source>
        <dbReference type="Pfam" id="PF05970"/>
    </source>
</evidence>
<keyword evidence="1" id="KW-0227">DNA damage</keyword>
<evidence type="ECO:0000259" key="3">
    <source>
        <dbReference type="Pfam" id="PF21530"/>
    </source>
</evidence>
<dbReference type="PANTHER" id="PTHR10492">
    <property type="match status" value="1"/>
</dbReference>
<keyword evidence="5" id="KW-1185">Reference proteome</keyword>
<reference evidence="4" key="3">
    <citation type="submission" date="2025-09" db="UniProtKB">
        <authorList>
            <consortium name="Ensembl"/>
        </authorList>
    </citation>
    <scope>IDENTIFICATION</scope>
</reference>
<dbReference type="GeneTree" id="ENSGT00940000166217"/>
<dbReference type="InterPro" id="IPR049163">
    <property type="entry name" value="Pif1-like_2B_dom"/>
</dbReference>
<keyword evidence="1" id="KW-0233">DNA recombination</keyword>
<feature type="domain" description="DNA helicase Pif1-like DEAD-box helicase" evidence="2">
    <location>
        <begin position="119"/>
        <end position="325"/>
    </location>
</feature>
<evidence type="ECO:0000313" key="4">
    <source>
        <dbReference type="Ensembl" id="ENSECRP00000017221.1"/>
    </source>
</evidence>
<dbReference type="AlphaFoldDB" id="A0A8C4SJ32"/>
<dbReference type="Pfam" id="PF05970">
    <property type="entry name" value="PIF1"/>
    <property type="match status" value="1"/>
</dbReference>
<keyword evidence="1" id="KW-0378">Hydrolase</keyword>
<dbReference type="GO" id="GO:0006281">
    <property type="term" value="P:DNA repair"/>
    <property type="evidence" value="ECO:0007669"/>
    <property type="project" value="UniProtKB-KW"/>
</dbReference>
<accession>A0A8C4SJ32</accession>
<dbReference type="InterPro" id="IPR027417">
    <property type="entry name" value="P-loop_NTPase"/>
</dbReference>
<organism evidence="4 5">
    <name type="scientific">Erpetoichthys calabaricus</name>
    <name type="common">Rope fish</name>
    <name type="synonym">Calamoichthys calabaricus</name>
    <dbReference type="NCBI Taxonomy" id="27687"/>
    <lineage>
        <taxon>Eukaryota</taxon>
        <taxon>Metazoa</taxon>
        <taxon>Chordata</taxon>
        <taxon>Craniata</taxon>
        <taxon>Vertebrata</taxon>
        <taxon>Euteleostomi</taxon>
        <taxon>Actinopterygii</taxon>
        <taxon>Polypteriformes</taxon>
        <taxon>Polypteridae</taxon>
        <taxon>Erpetoichthys</taxon>
    </lineage>
</organism>
<reference evidence="4" key="2">
    <citation type="submission" date="2025-08" db="UniProtKB">
        <authorList>
            <consortium name="Ensembl"/>
        </authorList>
    </citation>
    <scope>IDENTIFICATION</scope>
</reference>
<dbReference type="SUPFAM" id="SSF52540">
    <property type="entry name" value="P-loop containing nucleoside triphosphate hydrolases"/>
    <property type="match status" value="2"/>
</dbReference>
<feature type="domain" description="DNA helicase Pif1-like 2B" evidence="3">
    <location>
        <begin position="413"/>
        <end position="458"/>
    </location>
</feature>
<reference evidence="4" key="1">
    <citation type="submission" date="2021-06" db="EMBL/GenBank/DDBJ databases">
        <authorList>
            <consortium name="Wellcome Sanger Institute Data Sharing"/>
        </authorList>
    </citation>
    <scope>NUCLEOTIDE SEQUENCE [LARGE SCALE GENOMIC DNA]</scope>
</reference>
<dbReference type="FunFam" id="3.40.50.300:FF:002884">
    <property type="entry name" value="ATP-dependent DNA helicase"/>
    <property type="match status" value="1"/>
</dbReference>
<keyword evidence="1" id="KW-0547">Nucleotide-binding</keyword>
<keyword evidence="1" id="KW-0067">ATP-binding</keyword>
<dbReference type="EC" id="5.6.2.3" evidence="1"/>
<comment type="cofactor">
    <cofactor evidence="1">
        <name>Mg(2+)</name>
        <dbReference type="ChEBI" id="CHEBI:18420"/>
    </cofactor>
</comment>